<dbReference type="PANTHER" id="PTHR21562:SF83">
    <property type="entry name" value="PECTIN ACETYLESTERASE 4"/>
    <property type="match status" value="1"/>
</dbReference>
<protein>
    <recommendedName>
        <fullName evidence="4">Pectin acetylesterase</fullName>
    </recommendedName>
</protein>
<dbReference type="Pfam" id="PF03283">
    <property type="entry name" value="PAE"/>
    <property type="match status" value="1"/>
</dbReference>
<feature type="non-terminal residue" evidence="2">
    <location>
        <position position="252"/>
    </location>
</feature>
<feature type="signal peptide" evidence="1">
    <location>
        <begin position="1"/>
        <end position="19"/>
    </location>
</feature>
<reference evidence="2" key="1">
    <citation type="submission" date="2023-10" db="EMBL/GenBank/DDBJ databases">
        <authorList>
            <person name="Chen Y."/>
            <person name="Shah S."/>
            <person name="Dougan E. K."/>
            <person name="Thang M."/>
            <person name="Chan C."/>
        </authorList>
    </citation>
    <scope>NUCLEOTIDE SEQUENCE [LARGE SCALE GENOMIC DNA]</scope>
</reference>
<name>A0ABN9R2J1_9DINO</name>
<dbReference type="InterPro" id="IPR004963">
    <property type="entry name" value="PAE/NOTUM"/>
</dbReference>
<dbReference type="PANTHER" id="PTHR21562">
    <property type="entry name" value="NOTUM-RELATED"/>
    <property type="match status" value="1"/>
</dbReference>
<organism evidence="2 3">
    <name type="scientific">Prorocentrum cordatum</name>
    <dbReference type="NCBI Taxonomy" id="2364126"/>
    <lineage>
        <taxon>Eukaryota</taxon>
        <taxon>Sar</taxon>
        <taxon>Alveolata</taxon>
        <taxon>Dinophyceae</taxon>
        <taxon>Prorocentrales</taxon>
        <taxon>Prorocentraceae</taxon>
        <taxon>Prorocentrum</taxon>
    </lineage>
</organism>
<comment type="caution">
    <text evidence="2">The sequence shown here is derived from an EMBL/GenBank/DDBJ whole genome shotgun (WGS) entry which is preliminary data.</text>
</comment>
<feature type="chain" id="PRO_5045826302" description="Pectin acetylesterase" evidence="1">
    <location>
        <begin position="20"/>
        <end position="252"/>
    </location>
</feature>
<evidence type="ECO:0000256" key="1">
    <source>
        <dbReference type="SAM" id="SignalP"/>
    </source>
</evidence>
<gene>
    <name evidence="2" type="ORF">PCOR1329_LOCUS16312</name>
</gene>
<dbReference type="EMBL" id="CAUYUJ010004995">
    <property type="protein sequence ID" value="CAK0811840.1"/>
    <property type="molecule type" value="Genomic_DNA"/>
</dbReference>
<dbReference type="Proteomes" id="UP001189429">
    <property type="component" value="Unassembled WGS sequence"/>
</dbReference>
<keyword evidence="1" id="KW-0732">Signal</keyword>
<dbReference type="SUPFAM" id="SSF53474">
    <property type="entry name" value="alpha/beta-Hydrolases"/>
    <property type="match status" value="1"/>
</dbReference>
<keyword evidence="3" id="KW-1185">Reference proteome</keyword>
<sequence>MQAALAAAAALCGVTVARGAPGAIQGALDAITGQRPGSTPEGFRECTVSSGGCGVSQMPRDVTTLVYPGGATGCLDPDAPEYRFQVIPGDLDKVVIQFQGGGLCWSDETFHLGVCIIRALPDQKGIFERREGNPFLNFTLVNVLYCSGDAHSGNASAPFGRQAGLDNTRAVLDWTLANFPGVDTLVLSGSSAGSLAVQIHARQILTSYAGRYRSAVVLADSAAGVSPAGMEPTITRQYLCQTPMVLDAGFGE</sequence>
<evidence type="ECO:0008006" key="4">
    <source>
        <dbReference type="Google" id="ProtNLM"/>
    </source>
</evidence>
<accession>A0ABN9R2J1</accession>
<proteinExistence type="predicted"/>
<evidence type="ECO:0000313" key="2">
    <source>
        <dbReference type="EMBL" id="CAK0811840.1"/>
    </source>
</evidence>
<dbReference type="InterPro" id="IPR029058">
    <property type="entry name" value="AB_hydrolase_fold"/>
</dbReference>
<evidence type="ECO:0000313" key="3">
    <source>
        <dbReference type="Proteomes" id="UP001189429"/>
    </source>
</evidence>